<comment type="caution">
    <text evidence="2">The sequence shown here is derived from an EMBL/GenBank/DDBJ whole genome shotgun (WGS) entry which is preliminary data.</text>
</comment>
<dbReference type="Pfam" id="PF07883">
    <property type="entry name" value="Cupin_2"/>
    <property type="match status" value="1"/>
</dbReference>
<gene>
    <name evidence="2" type="ORF">BU204_12180</name>
</gene>
<evidence type="ECO:0000259" key="1">
    <source>
        <dbReference type="Pfam" id="PF07883"/>
    </source>
</evidence>
<organism evidence="2 3">
    <name type="scientific">Actinophytocola xanthii</name>
    <dbReference type="NCBI Taxonomy" id="1912961"/>
    <lineage>
        <taxon>Bacteria</taxon>
        <taxon>Bacillati</taxon>
        <taxon>Actinomycetota</taxon>
        <taxon>Actinomycetes</taxon>
        <taxon>Pseudonocardiales</taxon>
        <taxon>Pseudonocardiaceae</taxon>
    </lineage>
</organism>
<dbReference type="PANTHER" id="PTHR36114:SF1">
    <property type="entry name" value="16.7 KDA PROTEIN IN WHIE LOCUS"/>
    <property type="match status" value="1"/>
</dbReference>
<dbReference type="CDD" id="cd08860">
    <property type="entry name" value="TcmN_ARO-CYC_like"/>
    <property type="match status" value="1"/>
</dbReference>
<dbReference type="Pfam" id="PF10604">
    <property type="entry name" value="Polyketide_cyc2"/>
    <property type="match status" value="1"/>
</dbReference>
<dbReference type="OrthoDB" id="156693at2"/>
<dbReference type="AlphaFoldDB" id="A0A1Q8CSL7"/>
<keyword evidence="3" id="KW-1185">Reference proteome</keyword>
<dbReference type="STRING" id="1912961.BU204_12180"/>
<dbReference type="Proteomes" id="UP000185596">
    <property type="component" value="Unassembled WGS sequence"/>
</dbReference>
<dbReference type="InterPro" id="IPR052044">
    <property type="entry name" value="PKS_Associated_Protein"/>
</dbReference>
<dbReference type="InterPro" id="IPR023393">
    <property type="entry name" value="START-like_dom_sf"/>
</dbReference>
<feature type="domain" description="Cupin type-2" evidence="1">
    <location>
        <begin position="194"/>
        <end position="256"/>
    </location>
</feature>
<evidence type="ECO:0000313" key="2">
    <source>
        <dbReference type="EMBL" id="OLF17365.1"/>
    </source>
</evidence>
<dbReference type="RefSeq" id="WP_075125739.1">
    <property type="nucleotide sequence ID" value="NZ_MSIE01000018.1"/>
</dbReference>
<dbReference type="InterPro" id="IPR013096">
    <property type="entry name" value="Cupin_2"/>
</dbReference>
<dbReference type="SUPFAM" id="SSF51182">
    <property type="entry name" value="RmlC-like cupins"/>
    <property type="match status" value="1"/>
</dbReference>
<dbReference type="Gene3D" id="2.60.120.10">
    <property type="entry name" value="Jelly Rolls"/>
    <property type="match status" value="1"/>
</dbReference>
<evidence type="ECO:0000313" key="3">
    <source>
        <dbReference type="Proteomes" id="UP000185596"/>
    </source>
</evidence>
<dbReference type="InterPro" id="IPR011051">
    <property type="entry name" value="RmlC_Cupin_sf"/>
</dbReference>
<dbReference type="SUPFAM" id="SSF55961">
    <property type="entry name" value="Bet v1-like"/>
    <property type="match status" value="1"/>
</dbReference>
<dbReference type="PANTHER" id="PTHR36114">
    <property type="entry name" value="16.7 KDA PROTEIN IN WHIE LOCUS"/>
    <property type="match status" value="1"/>
</dbReference>
<dbReference type="InterPro" id="IPR019587">
    <property type="entry name" value="Polyketide_cyclase/dehydratase"/>
</dbReference>
<proteinExistence type="predicted"/>
<dbReference type="InterPro" id="IPR014710">
    <property type="entry name" value="RmlC-like_jellyroll"/>
</dbReference>
<dbReference type="EMBL" id="MSIE01000018">
    <property type="protein sequence ID" value="OLF17365.1"/>
    <property type="molecule type" value="Genomic_DNA"/>
</dbReference>
<accession>A0A1Q8CSL7</accession>
<reference evidence="2 3" key="1">
    <citation type="submission" date="2016-12" db="EMBL/GenBank/DDBJ databases">
        <title>The draft genome sequence of Actinophytocola sp. 11-183.</title>
        <authorList>
            <person name="Wang W."/>
            <person name="Yuan L."/>
        </authorList>
    </citation>
    <scope>NUCLEOTIDE SEQUENCE [LARGE SCALE GENOMIC DNA]</scope>
    <source>
        <strain evidence="2 3">11-183</strain>
    </source>
</reference>
<dbReference type="Gene3D" id="3.30.530.20">
    <property type="match status" value="1"/>
</dbReference>
<name>A0A1Q8CSL7_9PSEU</name>
<protein>
    <submittedName>
        <fullName evidence="2">Cyclase</fullName>
    </submittedName>
</protein>
<dbReference type="CDD" id="cd06991">
    <property type="entry name" value="cupin_TcmJ-like"/>
    <property type="match status" value="1"/>
</dbReference>
<sequence length="296" mass="33662">MAGHTDNQIRIEAPFQLVWDITNDVPNWPNLFTEYAATEVLSQEGDTVTFRLTMHPDDNGTVWSWVSERTKFLDEKRTKSHRVETGPFEYMFLEWFYEEVEGGVVLRWVQDFHMKDTAPVDDEWMVNNINKNSKVQLQIIKDKIEKAYHSRRASENRTVSIHDCPQDHRRGGTIQTLLSPRTVGSTSGFMGGATLQPGEAIAEHYHPYSEEFVFCIRGELEADIDDVVVPVPAGTAIYVPKETRHRLRNVGTEEVFAVFHLGPLAPRPELGHVDTETREEAAAVAEKILAAREAQS</sequence>